<evidence type="ECO:0000256" key="3">
    <source>
        <dbReference type="ARBA" id="ARBA00022723"/>
    </source>
</evidence>
<gene>
    <name evidence="8" type="primary">msrB</name>
    <name evidence="8" type="ORF">BN971_03697</name>
</gene>
<evidence type="ECO:0000256" key="1">
    <source>
        <dbReference type="ARBA" id="ARBA00001947"/>
    </source>
</evidence>
<dbReference type="EMBL" id="CSTD01000004">
    <property type="protein sequence ID" value="CPR12398.1"/>
    <property type="molecule type" value="Genomic_DNA"/>
</dbReference>
<dbReference type="Pfam" id="PF01641">
    <property type="entry name" value="SelR"/>
    <property type="match status" value="1"/>
</dbReference>
<dbReference type="GO" id="GO:0046872">
    <property type="term" value="F:metal ion binding"/>
    <property type="evidence" value="ECO:0007669"/>
    <property type="project" value="UniProtKB-KW"/>
</dbReference>
<name>A0A0U0WBP1_MYCBE</name>
<dbReference type="PROSITE" id="PS51790">
    <property type="entry name" value="MSRB"/>
    <property type="match status" value="1"/>
</dbReference>
<organism evidence="8 9">
    <name type="scientific">Mycobacterium bohemicum DSM 44277</name>
    <dbReference type="NCBI Taxonomy" id="1236609"/>
    <lineage>
        <taxon>Bacteria</taxon>
        <taxon>Bacillati</taxon>
        <taxon>Actinomycetota</taxon>
        <taxon>Actinomycetes</taxon>
        <taxon>Mycobacteriales</taxon>
        <taxon>Mycobacteriaceae</taxon>
        <taxon>Mycobacterium</taxon>
    </lineage>
</organism>
<accession>A0A0U0WBP1</accession>
<dbReference type="PANTHER" id="PTHR10173">
    <property type="entry name" value="METHIONINE SULFOXIDE REDUCTASE"/>
    <property type="match status" value="1"/>
</dbReference>
<comment type="catalytic activity">
    <reaction evidence="6">
        <text>L-methionyl-[protein] + [thioredoxin]-disulfide + H2O = L-methionyl-(R)-S-oxide-[protein] + [thioredoxin]-dithiol</text>
        <dbReference type="Rhea" id="RHEA:24164"/>
        <dbReference type="Rhea" id="RHEA-COMP:10698"/>
        <dbReference type="Rhea" id="RHEA-COMP:10700"/>
        <dbReference type="Rhea" id="RHEA-COMP:12313"/>
        <dbReference type="Rhea" id="RHEA-COMP:12314"/>
        <dbReference type="ChEBI" id="CHEBI:15377"/>
        <dbReference type="ChEBI" id="CHEBI:16044"/>
        <dbReference type="ChEBI" id="CHEBI:29950"/>
        <dbReference type="ChEBI" id="CHEBI:45764"/>
        <dbReference type="ChEBI" id="CHEBI:50058"/>
        <dbReference type="EC" id="1.8.4.12"/>
    </reaction>
</comment>
<keyword evidence="3" id="KW-0479">Metal-binding</keyword>
<dbReference type="Proteomes" id="UP000198875">
    <property type="component" value="Unassembled WGS sequence"/>
</dbReference>
<dbReference type="GO" id="GO:0005737">
    <property type="term" value="C:cytoplasm"/>
    <property type="evidence" value="ECO:0007669"/>
    <property type="project" value="TreeGrafter"/>
</dbReference>
<sequence length="146" mass="16500">MQSAEEEWRRLTSPKVQLSDAEWRQKLNPQEFQVLRRAGTEPPFVGEYTDTKTEGVYQCRACGAELFRSSEKFESHCGWPSFFDPASSDAVILRPDDSLGMRRVEVLCATCHSHLGHVFEGEGYPTPTDQRYCINSISLRLVPAGS</sequence>
<dbReference type="InterPro" id="IPR028427">
    <property type="entry name" value="Met_Sox_Rdtase_MsrB"/>
</dbReference>
<protein>
    <recommendedName>
        <fullName evidence="2">peptide-methionine (R)-S-oxide reductase</fullName>
        <ecNumber evidence="2">1.8.4.12</ecNumber>
    </recommendedName>
</protein>
<dbReference type="SUPFAM" id="SSF51316">
    <property type="entry name" value="Mss4-like"/>
    <property type="match status" value="1"/>
</dbReference>
<dbReference type="InterPro" id="IPR011057">
    <property type="entry name" value="Mss4-like_sf"/>
</dbReference>
<proteinExistence type="predicted"/>
<dbReference type="GO" id="GO:0006979">
    <property type="term" value="P:response to oxidative stress"/>
    <property type="evidence" value="ECO:0007669"/>
    <property type="project" value="InterPro"/>
</dbReference>
<dbReference type="NCBIfam" id="TIGR00357">
    <property type="entry name" value="peptide-methionine (R)-S-oxide reductase MsrB"/>
    <property type="match status" value="1"/>
</dbReference>
<dbReference type="GO" id="GO:0033743">
    <property type="term" value="F:peptide-methionine (R)-S-oxide reductase activity"/>
    <property type="evidence" value="ECO:0007669"/>
    <property type="project" value="UniProtKB-EC"/>
</dbReference>
<evidence type="ECO:0000256" key="2">
    <source>
        <dbReference type="ARBA" id="ARBA00012499"/>
    </source>
</evidence>
<dbReference type="PANTHER" id="PTHR10173:SF52">
    <property type="entry name" value="METHIONINE-R-SULFOXIDE REDUCTASE B1"/>
    <property type="match status" value="1"/>
</dbReference>
<dbReference type="FunFam" id="2.170.150.20:FF:000009">
    <property type="entry name" value="Peptide-methionine (R)-S-oxide reductase"/>
    <property type="match status" value="1"/>
</dbReference>
<evidence type="ECO:0000313" key="9">
    <source>
        <dbReference type="Proteomes" id="UP000198875"/>
    </source>
</evidence>
<keyword evidence="5" id="KW-0560">Oxidoreductase</keyword>
<dbReference type="GO" id="GO:0030091">
    <property type="term" value="P:protein repair"/>
    <property type="evidence" value="ECO:0007669"/>
    <property type="project" value="InterPro"/>
</dbReference>
<feature type="domain" description="MsrB" evidence="7">
    <location>
        <begin position="20"/>
        <end position="144"/>
    </location>
</feature>
<dbReference type="OrthoDB" id="9785497at2"/>
<evidence type="ECO:0000256" key="5">
    <source>
        <dbReference type="ARBA" id="ARBA00023002"/>
    </source>
</evidence>
<dbReference type="Gene3D" id="2.170.150.20">
    <property type="entry name" value="Peptide methionine sulfoxide reductase"/>
    <property type="match status" value="1"/>
</dbReference>
<evidence type="ECO:0000256" key="4">
    <source>
        <dbReference type="ARBA" id="ARBA00022833"/>
    </source>
</evidence>
<dbReference type="EC" id="1.8.4.12" evidence="2"/>
<evidence type="ECO:0000313" key="8">
    <source>
        <dbReference type="EMBL" id="CPR12398.1"/>
    </source>
</evidence>
<comment type="cofactor">
    <cofactor evidence="1">
        <name>Zn(2+)</name>
        <dbReference type="ChEBI" id="CHEBI:29105"/>
    </cofactor>
</comment>
<dbReference type="AlphaFoldDB" id="A0A0U0WBP1"/>
<dbReference type="InterPro" id="IPR002579">
    <property type="entry name" value="Met_Sox_Rdtase_MsrB_dom"/>
</dbReference>
<evidence type="ECO:0000259" key="7">
    <source>
        <dbReference type="PROSITE" id="PS51790"/>
    </source>
</evidence>
<evidence type="ECO:0000256" key="6">
    <source>
        <dbReference type="ARBA" id="ARBA00048488"/>
    </source>
</evidence>
<reference evidence="8 9" key="1">
    <citation type="submission" date="2015-03" db="EMBL/GenBank/DDBJ databases">
        <authorList>
            <person name="Murphy D."/>
        </authorList>
    </citation>
    <scope>NUCLEOTIDE SEQUENCE [LARGE SCALE GENOMIC DNA]</scope>
    <source>
        <strain evidence="8 9">DSM 44277</strain>
    </source>
</reference>
<keyword evidence="4" id="KW-0862">Zinc</keyword>